<dbReference type="AlphaFoldDB" id="A0A2T0N3Z0"/>
<dbReference type="SUPFAM" id="SSF48452">
    <property type="entry name" value="TPR-like"/>
    <property type="match status" value="4"/>
</dbReference>
<dbReference type="InterPro" id="IPR053137">
    <property type="entry name" value="NLR-like"/>
</dbReference>
<gene>
    <name evidence="2" type="ORF">B0I32_105313</name>
</gene>
<dbReference type="InterPro" id="IPR002182">
    <property type="entry name" value="NB-ARC"/>
</dbReference>
<dbReference type="InterPro" id="IPR011990">
    <property type="entry name" value="TPR-like_helical_dom_sf"/>
</dbReference>
<dbReference type="Gene3D" id="3.40.50.300">
    <property type="entry name" value="P-loop containing nucleotide triphosphate hydrolases"/>
    <property type="match status" value="1"/>
</dbReference>
<evidence type="ECO:0000259" key="1">
    <source>
        <dbReference type="Pfam" id="PF00931"/>
    </source>
</evidence>
<organism evidence="2 3">
    <name type="scientific">Nonomuraea fuscirosea</name>
    <dbReference type="NCBI Taxonomy" id="1291556"/>
    <lineage>
        <taxon>Bacteria</taxon>
        <taxon>Bacillati</taxon>
        <taxon>Actinomycetota</taxon>
        <taxon>Actinomycetes</taxon>
        <taxon>Streptosporangiales</taxon>
        <taxon>Streptosporangiaceae</taxon>
        <taxon>Nonomuraea</taxon>
    </lineage>
</organism>
<dbReference type="InterPro" id="IPR027417">
    <property type="entry name" value="P-loop_NTPase"/>
</dbReference>
<dbReference type="RefSeq" id="WP_106238933.1">
    <property type="nucleotide sequence ID" value="NZ_PVNG01000005.1"/>
</dbReference>
<dbReference type="PANTHER" id="PTHR46082:SF6">
    <property type="entry name" value="AAA+ ATPASE DOMAIN-CONTAINING PROTEIN-RELATED"/>
    <property type="match status" value="1"/>
</dbReference>
<dbReference type="Pfam" id="PF00931">
    <property type="entry name" value="NB-ARC"/>
    <property type="match status" value="1"/>
</dbReference>
<dbReference type="GO" id="GO:0043531">
    <property type="term" value="F:ADP binding"/>
    <property type="evidence" value="ECO:0007669"/>
    <property type="project" value="InterPro"/>
</dbReference>
<dbReference type="OrthoDB" id="3885120at2"/>
<protein>
    <submittedName>
        <fullName evidence="2">Tetratricopeptide (TPR) repeat protein</fullName>
    </submittedName>
</protein>
<dbReference type="PANTHER" id="PTHR46082">
    <property type="entry name" value="ATP/GTP-BINDING PROTEIN-RELATED"/>
    <property type="match status" value="1"/>
</dbReference>
<accession>A0A2T0N3Z0</accession>
<proteinExistence type="predicted"/>
<dbReference type="Pfam" id="PF13374">
    <property type="entry name" value="TPR_10"/>
    <property type="match status" value="5"/>
</dbReference>
<reference evidence="2 3" key="1">
    <citation type="submission" date="2018-03" db="EMBL/GenBank/DDBJ databases">
        <title>Genomic Encyclopedia of Type Strains, Phase III (KMG-III): the genomes of soil and plant-associated and newly described type strains.</title>
        <authorList>
            <person name="Whitman W."/>
        </authorList>
    </citation>
    <scope>NUCLEOTIDE SEQUENCE [LARGE SCALE GENOMIC DNA]</scope>
    <source>
        <strain evidence="2 3">CGMCC 4.7104</strain>
    </source>
</reference>
<dbReference type="EMBL" id="PVNG01000005">
    <property type="protein sequence ID" value="PRX66873.1"/>
    <property type="molecule type" value="Genomic_DNA"/>
</dbReference>
<dbReference type="Proteomes" id="UP000238312">
    <property type="component" value="Unassembled WGS sequence"/>
</dbReference>
<comment type="caution">
    <text evidence="2">The sequence shown here is derived from an EMBL/GenBank/DDBJ whole genome shotgun (WGS) entry which is preliminary data.</text>
</comment>
<evidence type="ECO:0000313" key="2">
    <source>
        <dbReference type="EMBL" id="PRX66873.1"/>
    </source>
</evidence>
<dbReference type="Gene3D" id="1.25.40.10">
    <property type="entry name" value="Tetratricopeptide repeat domain"/>
    <property type="match status" value="3"/>
</dbReference>
<dbReference type="SUPFAM" id="SSF52540">
    <property type="entry name" value="P-loop containing nucleoside triphosphate hydrolases"/>
    <property type="match status" value="1"/>
</dbReference>
<name>A0A2T0N3Z0_9ACTN</name>
<feature type="domain" description="NB-ARC" evidence="1">
    <location>
        <begin position="79"/>
        <end position="236"/>
    </location>
</feature>
<evidence type="ECO:0000313" key="3">
    <source>
        <dbReference type="Proteomes" id="UP000238312"/>
    </source>
</evidence>
<sequence length="930" mass="100211">MPKPTPGTEPAADPPAARPRVQQIGVASGHSRVYQAGRDLTVHETVLPATALRPVTEVDAPPATVNVPGHQQVFVGRDDELAALRTALSASRPVVVAAVHGLGGIGKSTLAARYAAAHAGVFNPVWWITADTPTGIRAGLAALAAALQPELAAALPLKALAERATAWLAGHEGWLLVLDDVTRPSDVTPLLARTLTGRVLITSRLGQGWHPLGAQVQRLDVLAEAEALDLLTRIAGPSAPWTPEEGATELVEELGGLPLAIEQAGAYLRQNRLTPRAYLGLLTAYPAEMLDQPAESGDARRTVARVWRLTLDRLADVPPAVDLLRVLAWYAPESVPRDVLDGLAEPPRLQRALGALAAYNMITLDGPGIVVHRLVQAIARTPDPADPHRQAPDIEAARTLAIALLDRAHPAEPDAPESWARWRALLPHIDAAFDRTSPETDTVEAQRLLRATGFFLNGQGAVDRSLTYLKRCLAAALRLHEADHPVVLNARAGLAYAYWTAEDLRQAIPLMEHNLAEEERILGADHPNTLTSRNNLASAYQLAGDLGRAIPLFERTLADRERLLGADHPGTLTSRSNLAGACQLAGDLDRAIPLFERTLADRERSAGADHPDTLASRNNLAHALETAGDLRRAIPLLERTLADRERVLGPDHPDTLASRNNLAGAYRSAGDLGRAIPLFERTMADYERVLGPDHPGTLASRNNLAAAYRSAGDPGRAIPLHERTLADRERVLGPDHPDTLTSRNNLAYAFESAGEPGRAIPLLERTLADRERVLGPDHPHTLASRNNLAYVYQFVDAGRAVPLYERTMAEQERVLGSGHPDTLATRNNLAGAYQLAGDPGRAISLYERTLADRERVLGSDHPATLISRNNLAFAYRSTGHADRAIPLYERALADCERLLGADHPTTVIVRDNLTWATAQATPEPGPPATE</sequence>
<keyword evidence="3" id="KW-1185">Reference proteome</keyword>
<dbReference type="PRINTS" id="PR00364">
    <property type="entry name" value="DISEASERSIST"/>
</dbReference>
<dbReference type="NCBIfam" id="NF040586">
    <property type="entry name" value="FxSxx_TPR"/>
    <property type="match status" value="1"/>
</dbReference>
<dbReference type="Pfam" id="PF13424">
    <property type="entry name" value="TPR_12"/>
    <property type="match status" value="3"/>
</dbReference>